<organism evidence="3 4">
    <name type="scientific">Thiorhodovibrio winogradskyi</name>
    <dbReference type="NCBI Taxonomy" id="77007"/>
    <lineage>
        <taxon>Bacteria</taxon>
        <taxon>Pseudomonadati</taxon>
        <taxon>Pseudomonadota</taxon>
        <taxon>Gammaproteobacteria</taxon>
        <taxon>Chromatiales</taxon>
        <taxon>Chromatiaceae</taxon>
        <taxon>Thiorhodovibrio</taxon>
    </lineage>
</organism>
<sequence length="956" mass="108362">MKTLCITGPKHPSLEALEALFQQAGMARPQLSARTQTPDLATWHQRVLADLQLKDGDTISEAPHPNKLWELVATDLLLANIDSPIWGWSSSDSLWLLDFWLELAPELCVIMMTISPQRWLAETLGDPRIPPPQQALADWHRIHEHLLRQHLRNPQRTLLLDAEMALGAPADLVTYCHQRWLLPLDPKALQVPSVSPPDALRYYFAEQLCADAPEVLSLQRELEATRTPFVDLPTNSVEPTARNQEPQEQRLANQLSLAMTAMHEQQSEQASLADENTKLRAQLARVEEQLENAFLKSQESEARLLQANKSISERDQQLKEAEKQETELRGLKPQLQETQEENTLLLQQLHQVQEELESVFLRGQRLEQQVTDLTTKQDQEYQQQVATLNARINKLINQRDEQIRATNAASEALELERNAQLTKAQDQDVGLETLEQAHIAELSALAEENERMATGFNEQLTAQAAEHHRQVSELEDRLDRVLEQRDEQIRLLNASAGELRQVQEELEAVSLIHLNDSDEARKTLTAAVEAKTRISNELTELKTQLDDYALRYRTADARLSCIAHTAPDLFVFDTVDLQDIALPFASRAIEWNFRDVTTLSRSIDELRVTIFAEADGLGIVFARDAQRMPLLRWPEAFKDQSHCVLTLRPNSTNVDRPPAILREFSTSDWMMLKGVVRIMLTHIITSAQPFVSQTMSVNELFQRLKACLQSLEKYPLALRHDQLQLINKHAEKEVSVQLSSTTSETDSKESLHQTSTEAKAGGRTERVQKEYEHLWLRLTNLSFGPRQWPSFEFRFACAGNLEKHFGEHPRLEFPADTGQAPIEHWFAESSNEFGAKLEIRYAPPSQMDLAVWRKLSVSDQALISDLVRQLPSLLASLDVGSPAVGHPLSEWIELARQVALTHQRLSAQRQQARVTTLASKLAQGNVSPAQPPRGNESRIIERTAALQGPQPWFNAI</sequence>
<evidence type="ECO:0000313" key="3">
    <source>
        <dbReference type="EMBL" id="WPL18685.1"/>
    </source>
</evidence>
<proteinExistence type="predicted"/>
<dbReference type="Proteomes" id="UP001432180">
    <property type="component" value="Chromosome"/>
</dbReference>
<dbReference type="RefSeq" id="WP_328984436.1">
    <property type="nucleotide sequence ID" value="NZ_CP121472.1"/>
</dbReference>
<feature type="coiled-coil region" evidence="1">
    <location>
        <begin position="262"/>
        <end position="405"/>
    </location>
</feature>
<dbReference type="EMBL" id="CP121472">
    <property type="protein sequence ID" value="WPL18685.1"/>
    <property type="molecule type" value="Genomic_DNA"/>
</dbReference>
<keyword evidence="4" id="KW-1185">Reference proteome</keyword>
<evidence type="ECO:0000313" key="4">
    <source>
        <dbReference type="Proteomes" id="UP001432180"/>
    </source>
</evidence>
<keyword evidence="1" id="KW-0175">Coiled coil</keyword>
<accession>A0ABZ0SGD1</accession>
<feature type="region of interest" description="Disordered" evidence="2">
    <location>
        <begin position="736"/>
        <end position="764"/>
    </location>
</feature>
<name>A0ABZ0SGD1_9GAMM</name>
<feature type="coiled-coil region" evidence="1">
    <location>
        <begin position="457"/>
        <end position="491"/>
    </location>
</feature>
<reference evidence="3 4" key="1">
    <citation type="journal article" date="2023" name="Microorganisms">
        <title>Thiorhodovibrio frisius and Trv. litoralis spp. nov., Two Novel Members from a Clade of Fastidious Purple Sulfur Bacteria That Exhibit Unique Red-Shifted Light-Harvesting Capabilities.</title>
        <authorList>
            <person name="Methner A."/>
            <person name="Kuzyk S.B."/>
            <person name="Petersen J."/>
            <person name="Bauer S."/>
            <person name="Brinkmann H."/>
            <person name="Sichau K."/>
            <person name="Wanner G."/>
            <person name="Wolf J."/>
            <person name="Neumann-Schaal M."/>
            <person name="Henke P."/>
            <person name="Tank M."/>
            <person name="Sproer C."/>
            <person name="Bunk B."/>
            <person name="Overmann J."/>
        </authorList>
    </citation>
    <scope>NUCLEOTIDE SEQUENCE [LARGE SCALE GENOMIC DNA]</scope>
    <source>
        <strain evidence="3 4">DSM 6702</strain>
    </source>
</reference>
<gene>
    <name evidence="3" type="ORF">Thiowin_03770</name>
</gene>
<evidence type="ECO:0000256" key="1">
    <source>
        <dbReference type="SAM" id="Coils"/>
    </source>
</evidence>
<evidence type="ECO:0000256" key="2">
    <source>
        <dbReference type="SAM" id="MobiDB-lite"/>
    </source>
</evidence>
<protein>
    <submittedName>
        <fullName evidence="3">ATPase involved in DNA repair</fullName>
    </submittedName>
</protein>